<dbReference type="RefSeq" id="WP_281805252.1">
    <property type="nucleotide sequence ID" value="NZ_BSDO01000001.1"/>
</dbReference>
<feature type="domain" description="Histidine kinase" evidence="8">
    <location>
        <begin position="315"/>
        <end position="533"/>
    </location>
</feature>
<dbReference type="InterPro" id="IPR003661">
    <property type="entry name" value="HisK_dim/P_dom"/>
</dbReference>
<dbReference type="Gene3D" id="3.30.450.20">
    <property type="entry name" value="PAS domain"/>
    <property type="match status" value="1"/>
</dbReference>
<dbReference type="SMART" id="SM00388">
    <property type="entry name" value="HisKA"/>
    <property type="match status" value="1"/>
</dbReference>
<dbReference type="SUPFAM" id="SSF55874">
    <property type="entry name" value="ATPase domain of HSP90 chaperone/DNA topoisomerase II/histidine kinase"/>
    <property type="match status" value="1"/>
</dbReference>
<feature type="compositionally biased region" description="Pro residues" evidence="7">
    <location>
        <begin position="89"/>
        <end position="121"/>
    </location>
</feature>
<proteinExistence type="predicted"/>
<dbReference type="CDD" id="cd00075">
    <property type="entry name" value="HATPase"/>
    <property type="match status" value="1"/>
</dbReference>
<dbReference type="InterPro" id="IPR050351">
    <property type="entry name" value="BphY/WalK/GraS-like"/>
</dbReference>
<name>A0ABU1KCS3_XANFL</name>
<dbReference type="EMBL" id="JAVDPY010000002">
    <property type="protein sequence ID" value="MDR6332633.1"/>
    <property type="molecule type" value="Genomic_DNA"/>
</dbReference>
<evidence type="ECO:0000256" key="6">
    <source>
        <dbReference type="ARBA" id="ARBA00023012"/>
    </source>
</evidence>
<dbReference type="PROSITE" id="PS50109">
    <property type="entry name" value="HIS_KIN"/>
    <property type="match status" value="1"/>
</dbReference>
<keyword evidence="5 9" id="KW-0418">Kinase</keyword>
<feature type="region of interest" description="Disordered" evidence="7">
    <location>
        <begin position="86"/>
        <end position="125"/>
    </location>
</feature>
<dbReference type="PRINTS" id="PR00344">
    <property type="entry name" value="BCTRLSENSOR"/>
</dbReference>
<sequence>MMPEGPAQEGREAEGREPDKPARERRAPEKRARPAETPAPEVFAPEPVATLPVAPATPATVLAPAPLPEIAPTAAPLPDPVPALASMPAVPPAEPTPVRPSPAPAAPPLSSPAPVATPLPAPNGRSGRRSLALVGAIAAVVIVGAASGATDPLMAILMAALLVPLWLSLRPAPPVPVPVVTPLPTAPPPTRDTQACAVVAALPEPALLLSAAGNIITANQRVALALGPTRVGDPLSFVVRVPEVLDAVRAAAADGVPRRVEFAERIPLDRWLEAHVVPLRLHVSPERAPDAVLLTFRDLTQQRRVEQMRADFVANASHELRTPLASLSGFIETLQGPARNDTPARERFLAIMAAQARRMSRLIDDLLSLSRIELNAHVQPQTKVDLCAIIAHVCDTLSPLARDRGVELEQVRESGDLEILGDRDELIRLFENLVENALKYGAPGKKVEVRLARENGTAVVSVRDFGPGISPEHLPRLTERFYRVDVAASRDQGGTGLGLAIVKHIVARHRGRLGVESELGQGAIFSVRLEALPSSEKTLENARA</sequence>
<keyword evidence="10" id="KW-1185">Reference proteome</keyword>
<evidence type="ECO:0000256" key="4">
    <source>
        <dbReference type="ARBA" id="ARBA00022679"/>
    </source>
</evidence>
<protein>
    <recommendedName>
        <fullName evidence="2">histidine kinase</fullName>
        <ecNumber evidence="2">2.7.13.3</ecNumber>
    </recommendedName>
</protein>
<comment type="caution">
    <text evidence="9">The sequence shown here is derived from an EMBL/GenBank/DDBJ whole genome shotgun (WGS) entry which is preliminary data.</text>
</comment>
<feature type="compositionally biased region" description="Basic and acidic residues" evidence="7">
    <location>
        <begin position="9"/>
        <end position="34"/>
    </location>
</feature>
<dbReference type="EC" id="2.7.13.3" evidence="2"/>
<dbReference type="InterPro" id="IPR003594">
    <property type="entry name" value="HATPase_dom"/>
</dbReference>
<dbReference type="PANTHER" id="PTHR45453">
    <property type="entry name" value="PHOSPHATE REGULON SENSOR PROTEIN PHOR"/>
    <property type="match status" value="1"/>
</dbReference>
<dbReference type="SMART" id="SM00387">
    <property type="entry name" value="HATPase_c"/>
    <property type="match status" value="1"/>
</dbReference>
<feature type="compositionally biased region" description="Low complexity" evidence="7">
    <location>
        <begin position="35"/>
        <end position="47"/>
    </location>
</feature>
<evidence type="ECO:0000313" key="10">
    <source>
        <dbReference type="Proteomes" id="UP001245370"/>
    </source>
</evidence>
<evidence type="ECO:0000256" key="2">
    <source>
        <dbReference type="ARBA" id="ARBA00012438"/>
    </source>
</evidence>
<evidence type="ECO:0000259" key="8">
    <source>
        <dbReference type="PROSITE" id="PS50109"/>
    </source>
</evidence>
<evidence type="ECO:0000256" key="3">
    <source>
        <dbReference type="ARBA" id="ARBA00022553"/>
    </source>
</evidence>
<keyword evidence="4 9" id="KW-0808">Transferase</keyword>
<feature type="region of interest" description="Disordered" evidence="7">
    <location>
        <begin position="1"/>
        <end position="47"/>
    </location>
</feature>
<evidence type="ECO:0000313" key="9">
    <source>
        <dbReference type="EMBL" id="MDR6332633.1"/>
    </source>
</evidence>
<dbReference type="InterPro" id="IPR005467">
    <property type="entry name" value="His_kinase_dom"/>
</dbReference>
<keyword evidence="3" id="KW-0597">Phosphoprotein</keyword>
<gene>
    <name evidence="9" type="ORF">GGQ86_001097</name>
</gene>
<dbReference type="GeneID" id="95761379"/>
<keyword evidence="6" id="KW-0902">Two-component regulatory system</keyword>
<reference evidence="9 10" key="1">
    <citation type="submission" date="2023-07" db="EMBL/GenBank/DDBJ databases">
        <title>Genomic Encyclopedia of Type Strains, Phase IV (KMG-IV): sequencing the most valuable type-strain genomes for metagenomic binning, comparative biology and taxonomic classification.</title>
        <authorList>
            <person name="Goeker M."/>
        </authorList>
    </citation>
    <scope>NUCLEOTIDE SEQUENCE [LARGE SCALE GENOMIC DNA]</scope>
    <source>
        <strain evidence="9 10">DSM 338</strain>
    </source>
</reference>
<dbReference type="SUPFAM" id="SSF47384">
    <property type="entry name" value="Homodimeric domain of signal transducing histidine kinase"/>
    <property type="match status" value="1"/>
</dbReference>
<evidence type="ECO:0000256" key="1">
    <source>
        <dbReference type="ARBA" id="ARBA00000085"/>
    </source>
</evidence>
<evidence type="ECO:0000256" key="7">
    <source>
        <dbReference type="SAM" id="MobiDB-lite"/>
    </source>
</evidence>
<accession>A0ABU1KCS3</accession>
<dbReference type="PANTHER" id="PTHR45453:SF1">
    <property type="entry name" value="PHOSPHATE REGULON SENSOR PROTEIN PHOR"/>
    <property type="match status" value="1"/>
</dbReference>
<dbReference type="Gene3D" id="3.30.565.10">
    <property type="entry name" value="Histidine kinase-like ATPase, C-terminal domain"/>
    <property type="match status" value="1"/>
</dbReference>
<evidence type="ECO:0000256" key="5">
    <source>
        <dbReference type="ARBA" id="ARBA00022777"/>
    </source>
</evidence>
<comment type="catalytic activity">
    <reaction evidence="1">
        <text>ATP + protein L-histidine = ADP + protein N-phospho-L-histidine.</text>
        <dbReference type="EC" id="2.7.13.3"/>
    </reaction>
</comment>
<dbReference type="InterPro" id="IPR036097">
    <property type="entry name" value="HisK_dim/P_sf"/>
</dbReference>
<dbReference type="GO" id="GO:0004673">
    <property type="term" value="F:protein histidine kinase activity"/>
    <property type="evidence" value="ECO:0007669"/>
    <property type="project" value="UniProtKB-EC"/>
</dbReference>
<dbReference type="Proteomes" id="UP001245370">
    <property type="component" value="Unassembled WGS sequence"/>
</dbReference>
<dbReference type="CDD" id="cd00082">
    <property type="entry name" value="HisKA"/>
    <property type="match status" value="1"/>
</dbReference>
<dbReference type="Gene3D" id="1.10.287.130">
    <property type="match status" value="1"/>
</dbReference>
<dbReference type="InterPro" id="IPR004358">
    <property type="entry name" value="Sig_transdc_His_kin-like_C"/>
</dbReference>
<dbReference type="Pfam" id="PF00512">
    <property type="entry name" value="HisKA"/>
    <property type="match status" value="1"/>
</dbReference>
<dbReference type="InterPro" id="IPR036890">
    <property type="entry name" value="HATPase_C_sf"/>
</dbReference>
<organism evidence="9 10">
    <name type="scientific">Xanthobacter flavus</name>
    <dbReference type="NCBI Taxonomy" id="281"/>
    <lineage>
        <taxon>Bacteria</taxon>
        <taxon>Pseudomonadati</taxon>
        <taxon>Pseudomonadota</taxon>
        <taxon>Alphaproteobacteria</taxon>
        <taxon>Hyphomicrobiales</taxon>
        <taxon>Xanthobacteraceae</taxon>
        <taxon>Xanthobacter</taxon>
    </lineage>
</organism>
<dbReference type="Pfam" id="PF02518">
    <property type="entry name" value="HATPase_c"/>
    <property type="match status" value="1"/>
</dbReference>